<sequence>MPEYCVTGGTGFIASHLVKTLLHNGHFVRTTVRNPGTNQNIYIYNFYCSILLELVSHRLYVEITYHIYKDE</sequence>
<feature type="domain" description="NAD-dependent epimerase/dehydratase" evidence="1">
    <location>
        <begin position="5"/>
        <end position="39"/>
    </location>
</feature>
<dbReference type="Proteomes" id="UP000525078">
    <property type="component" value="Unassembled WGS sequence"/>
</dbReference>
<proteinExistence type="predicted"/>
<comment type="caution">
    <text evidence="2">The sequence shown here is derived from an EMBL/GenBank/DDBJ whole genome shotgun (WGS) entry which is preliminary data.</text>
</comment>
<reference evidence="2 3" key="1">
    <citation type="journal article" date="2020" name="bioRxiv">
        <title>Sequence and annotation of 42 cannabis genomes reveals extensive copy number variation in cannabinoid synthesis and pathogen resistance genes.</title>
        <authorList>
            <person name="Mckernan K.J."/>
            <person name="Helbert Y."/>
            <person name="Kane L.T."/>
            <person name="Ebling H."/>
            <person name="Zhang L."/>
            <person name="Liu B."/>
            <person name="Eaton Z."/>
            <person name="Mclaughlin S."/>
            <person name="Kingan S."/>
            <person name="Baybayan P."/>
            <person name="Concepcion G."/>
            <person name="Jordan M."/>
            <person name="Riva A."/>
            <person name="Barbazuk W."/>
            <person name="Harkins T."/>
        </authorList>
    </citation>
    <scope>NUCLEOTIDE SEQUENCE [LARGE SCALE GENOMIC DNA]</scope>
    <source>
        <strain evidence="3">cv. Jamaican Lion 4</strain>
        <tissue evidence="2">Leaf</tissue>
    </source>
</reference>
<gene>
    <name evidence="2" type="ORF">F8388_003605</name>
</gene>
<dbReference type="SUPFAM" id="SSF51735">
    <property type="entry name" value="NAD(P)-binding Rossmann-fold domains"/>
    <property type="match status" value="1"/>
</dbReference>
<evidence type="ECO:0000259" key="1">
    <source>
        <dbReference type="Pfam" id="PF01370"/>
    </source>
</evidence>
<dbReference type="InterPro" id="IPR001509">
    <property type="entry name" value="Epimerase_deHydtase"/>
</dbReference>
<dbReference type="InterPro" id="IPR036291">
    <property type="entry name" value="NAD(P)-bd_dom_sf"/>
</dbReference>
<dbReference type="AlphaFoldDB" id="A0A7J6EMC5"/>
<organism evidence="2 3">
    <name type="scientific">Cannabis sativa</name>
    <name type="common">Hemp</name>
    <name type="synonym">Marijuana</name>
    <dbReference type="NCBI Taxonomy" id="3483"/>
    <lineage>
        <taxon>Eukaryota</taxon>
        <taxon>Viridiplantae</taxon>
        <taxon>Streptophyta</taxon>
        <taxon>Embryophyta</taxon>
        <taxon>Tracheophyta</taxon>
        <taxon>Spermatophyta</taxon>
        <taxon>Magnoliopsida</taxon>
        <taxon>eudicotyledons</taxon>
        <taxon>Gunneridae</taxon>
        <taxon>Pentapetalae</taxon>
        <taxon>rosids</taxon>
        <taxon>fabids</taxon>
        <taxon>Rosales</taxon>
        <taxon>Cannabaceae</taxon>
        <taxon>Cannabis</taxon>
    </lineage>
</organism>
<evidence type="ECO:0000313" key="3">
    <source>
        <dbReference type="Proteomes" id="UP000525078"/>
    </source>
</evidence>
<evidence type="ECO:0000313" key="2">
    <source>
        <dbReference type="EMBL" id="KAF4359602.1"/>
    </source>
</evidence>
<dbReference type="EMBL" id="JAATIP010000214">
    <property type="protein sequence ID" value="KAF4359602.1"/>
    <property type="molecule type" value="Genomic_DNA"/>
</dbReference>
<dbReference type="Pfam" id="PF01370">
    <property type="entry name" value="Epimerase"/>
    <property type="match status" value="1"/>
</dbReference>
<name>A0A7J6EMC5_CANSA</name>
<accession>A0A7J6EMC5</accession>
<protein>
    <recommendedName>
        <fullName evidence="1">NAD-dependent epimerase/dehydratase domain-containing protein</fullName>
    </recommendedName>
</protein>
<dbReference type="Gene3D" id="3.40.50.720">
    <property type="entry name" value="NAD(P)-binding Rossmann-like Domain"/>
    <property type="match status" value="1"/>
</dbReference>